<comment type="subcellular location">
    <subcellularLocation>
        <location evidence="1">Cell membrane</location>
        <topology evidence="1">Lipid-anchor</topology>
        <topology evidence="1">GPI-anchor</topology>
    </subcellularLocation>
</comment>
<evidence type="ECO:0000256" key="6">
    <source>
        <dbReference type="ARBA" id="ARBA00022737"/>
    </source>
</evidence>
<keyword evidence="4" id="KW-0336">GPI-anchor</keyword>
<feature type="domain" description="FAS1" evidence="14">
    <location>
        <begin position="22"/>
        <end position="170"/>
    </location>
</feature>
<evidence type="ECO:0000256" key="8">
    <source>
        <dbReference type="ARBA" id="ARBA00023136"/>
    </source>
</evidence>
<comment type="caution">
    <text evidence="15">The sequence shown here is derived from an EMBL/GenBank/DDBJ whole genome shotgun (WGS) entry which is preliminary data.</text>
</comment>
<feature type="signal peptide" evidence="13">
    <location>
        <begin position="1"/>
        <end position="22"/>
    </location>
</feature>
<feature type="chain" id="PRO_5012790594" description="FAS1 domain-containing protein" evidence="13">
    <location>
        <begin position="23"/>
        <end position="405"/>
    </location>
</feature>
<dbReference type="Pfam" id="PF02469">
    <property type="entry name" value="Fasciclin"/>
    <property type="match status" value="2"/>
</dbReference>
<gene>
    <name evidence="15" type="ORF">MANES_15G059800v8</name>
</gene>
<feature type="domain" description="FAS1" evidence="14">
    <location>
        <begin position="183"/>
        <end position="323"/>
    </location>
</feature>
<dbReference type="SMART" id="SM00554">
    <property type="entry name" value="FAS1"/>
    <property type="match status" value="2"/>
</dbReference>
<comment type="similarity">
    <text evidence="2">Belongs to the fasciclin-like AGP family.</text>
</comment>
<dbReference type="Proteomes" id="UP000091857">
    <property type="component" value="Chromosome 15"/>
</dbReference>
<evidence type="ECO:0000256" key="3">
    <source>
        <dbReference type="ARBA" id="ARBA00022475"/>
    </source>
</evidence>
<dbReference type="Gene3D" id="2.30.180.10">
    <property type="entry name" value="FAS1 domain"/>
    <property type="match status" value="2"/>
</dbReference>
<dbReference type="SUPFAM" id="SSF82153">
    <property type="entry name" value="FAS1 domain"/>
    <property type="match status" value="2"/>
</dbReference>
<dbReference type="GO" id="GO:0098552">
    <property type="term" value="C:side of membrane"/>
    <property type="evidence" value="ECO:0007669"/>
    <property type="project" value="UniProtKB-KW"/>
</dbReference>
<dbReference type="PROSITE" id="PS50213">
    <property type="entry name" value="FAS1"/>
    <property type="match status" value="2"/>
</dbReference>
<dbReference type="EMBL" id="CM004401">
    <property type="protein sequence ID" value="OAY28350.1"/>
    <property type="molecule type" value="Genomic_DNA"/>
</dbReference>
<protein>
    <recommendedName>
        <fullName evidence="14">FAS1 domain-containing protein</fullName>
    </recommendedName>
</protein>
<keyword evidence="3" id="KW-1003">Cell membrane</keyword>
<dbReference type="STRING" id="3983.A0A2C9UF92"/>
<keyword evidence="16" id="KW-1185">Reference proteome</keyword>
<evidence type="ECO:0000256" key="1">
    <source>
        <dbReference type="ARBA" id="ARBA00004609"/>
    </source>
</evidence>
<evidence type="ECO:0000256" key="12">
    <source>
        <dbReference type="SAM" id="MobiDB-lite"/>
    </source>
</evidence>
<keyword evidence="9" id="KW-0325">Glycoprotein</keyword>
<evidence type="ECO:0000256" key="11">
    <source>
        <dbReference type="ARBA" id="ARBA00024686"/>
    </source>
</evidence>
<dbReference type="FunFam" id="2.30.180.10:FF:000010">
    <property type="entry name" value="Fasciclin-like arabinogalactan protein 2"/>
    <property type="match status" value="1"/>
</dbReference>
<evidence type="ECO:0000313" key="16">
    <source>
        <dbReference type="Proteomes" id="UP000091857"/>
    </source>
</evidence>
<evidence type="ECO:0000256" key="5">
    <source>
        <dbReference type="ARBA" id="ARBA00022729"/>
    </source>
</evidence>
<evidence type="ECO:0000256" key="13">
    <source>
        <dbReference type="SAM" id="SignalP"/>
    </source>
</evidence>
<evidence type="ECO:0000256" key="4">
    <source>
        <dbReference type="ARBA" id="ARBA00022622"/>
    </source>
</evidence>
<proteinExistence type="inferred from homology"/>
<dbReference type="PANTHER" id="PTHR32382:SF4">
    <property type="entry name" value="FASCICLIN-LIKE ARABINOGALACTAN PROTEIN 1"/>
    <property type="match status" value="1"/>
</dbReference>
<organism evidence="15 16">
    <name type="scientific">Manihot esculenta</name>
    <name type="common">Cassava</name>
    <name type="synonym">Jatropha manihot</name>
    <dbReference type="NCBI Taxonomy" id="3983"/>
    <lineage>
        <taxon>Eukaryota</taxon>
        <taxon>Viridiplantae</taxon>
        <taxon>Streptophyta</taxon>
        <taxon>Embryophyta</taxon>
        <taxon>Tracheophyta</taxon>
        <taxon>Spermatophyta</taxon>
        <taxon>Magnoliopsida</taxon>
        <taxon>eudicotyledons</taxon>
        <taxon>Gunneridae</taxon>
        <taxon>Pentapetalae</taxon>
        <taxon>rosids</taxon>
        <taxon>fabids</taxon>
        <taxon>Malpighiales</taxon>
        <taxon>Euphorbiaceae</taxon>
        <taxon>Crotonoideae</taxon>
        <taxon>Manihoteae</taxon>
        <taxon>Manihot</taxon>
    </lineage>
</organism>
<dbReference type="InterPro" id="IPR000782">
    <property type="entry name" value="FAS1_domain"/>
</dbReference>
<comment type="function">
    <text evidence="11">May be a cell surface adhesion protein.</text>
</comment>
<sequence length="405" mass="43113">MRLSSVVFLLLLLSSASTLTDAHNITHLLAKHPAFSTFNHYLTITHLAAEINRRTTITVCAVDNAAMSELLSKHPSIYTIKNILSLHVLLDYFGAKKLHQITNGTALAATMFQETGSAPGSSGFVNITDMKGGKVALGPENNGGKLDVNFVKALEEMPYNISVIQISKVLPSDVAEAPTPGPSQMNLTSIMSAHGCKLFADTLLANSEASKTYQDNLDGGLTVFCPLDDPFKAFLPKFKNLTAAGKTSFLEFFGVPVYQSLSMLKSNNGLMNTLATDGANKFDFTVQNDGEDVTLKTRSTTAKITGTLIDEQPVAVYTINKVLLPRELFKAEAPTPAPGPAPEKAADAPKSSKHKDLSSAPSDSPADAPADDSADQVADDNVGVRFTGGRLSAVGLSLWLGLLML</sequence>
<dbReference type="Gramene" id="Manes.15G059800.1.v8.1">
    <property type="protein sequence ID" value="Manes.15G059800.1.v8.1.CDS"/>
    <property type="gene ID" value="Manes.15G059800.v8.1"/>
</dbReference>
<dbReference type="InterPro" id="IPR033254">
    <property type="entry name" value="Plant_FLA"/>
</dbReference>
<dbReference type="AlphaFoldDB" id="A0A2C9UF92"/>
<keyword evidence="7" id="KW-0654">Proteoglycan</keyword>
<feature type="compositionally biased region" description="Low complexity" evidence="12">
    <location>
        <begin position="358"/>
        <end position="368"/>
    </location>
</feature>
<keyword evidence="8" id="KW-0472">Membrane</keyword>
<evidence type="ECO:0000256" key="9">
    <source>
        <dbReference type="ARBA" id="ARBA00023180"/>
    </source>
</evidence>
<dbReference type="OrthoDB" id="682048at2759"/>
<evidence type="ECO:0000313" key="15">
    <source>
        <dbReference type="EMBL" id="OAY28350.1"/>
    </source>
</evidence>
<dbReference type="GO" id="GO:0005886">
    <property type="term" value="C:plasma membrane"/>
    <property type="evidence" value="ECO:0000318"/>
    <property type="project" value="GO_Central"/>
</dbReference>
<reference evidence="16" key="1">
    <citation type="journal article" date="2016" name="Nat. Biotechnol.">
        <title>Sequencing wild and cultivated cassava and related species reveals extensive interspecific hybridization and genetic diversity.</title>
        <authorList>
            <person name="Bredeson J.V."/>
            <person name="Lyons J.B."/>
            <person name="Prochnik S.E."/>
            <person name="Wu G.A."/>
            <person name="Ha C.M."/>
            <person name="Edsinger-Gonzales E."/>
            <person name="Grimwood J."/>
            <person name="Schmutz J."/>
            <person name="Rabbi I.Y."/>
            <person name="Egesi C."/>
            <person name="Nauluvula P."/>
            <person name="Lebot V."/>
            <person name="Ndunguru J."/>
            <person name="Mkamilo G."/>
            <person name="Bart R.S."/>
            <person name="Setter T.L."/>
            <person name="Gleadow R.M."/>
            <person name="Kulakow P."/>
            <person name="Ferguson M.E."/>
            <person name="Rounsley S."/>
            <person name="Rokhsar D.S."/>
        </authorList>
    </citation>
    <scope>NUCLEOTIDE SEQUENCE [LARGE SCALE GENOMIC DNA]</scope>
    <source>
        <strain evidence="16">cv. AM560-2</strain>
    </source>
</reference>
<evidence type="ECO:0000256" key="7">
    <source>
        <dbReference type="ARBA" id="ARBA00022974"/>
    </source>
</evidence>
<keyword evidence="5 13" id="KW-0732">Signal</keyword>
<evidence type="ECO:0000256" key="10">
    <source>
        <dbReference type="ARBA" id="ARBA00023288"/>
    </source>
</evidence>
<dbReference type="GO" id="GO:0048367">
    <property type="term" value="P:shoot system development"/>
    <property type="evidence" value="ECO:0000318"/>
    <property type="project" value="GO_Central"/>
</dbReference>
<dbReference type="FunFam" id="2.30.180.10:FF:000008">
    <property type="entry name" value="Fasciclin-like arabinogalactan protein 10"/>
    <property type="match status" value="1"/>
</dbReference>
<dbReference type="OMA" id="EEMPYNI"/>
<dbReference type="PANTHER" id="PTHR32382">
    <property type="entry name" value="FASCICLIN-LIKE ARABINOGALACTAN PROTEIN"/>
    <property type="match status" value="1"/>
</dbReference>
<dbReference type="InterPro" id="IPR036378">
    <property type="entry name" value="FAS1_dom_sf"/>
</dbReference>
<keyword evidence="10" id="KW-0449">Lipoprotein</keyword>
<name>A0A2C9UF92_MANES</name>
<dbReference type="GO" id="GO:0048364">
    <property type="term" value="P:root development"/>
    <property type="evidence" value="ECO:0000318"/>
    <property type="project" value="GO_Central"/>
</dbReference>
<evidence type="ECO:0000256" key="2">
    <source>
        <dbReference type="ARBA" id="ARBA00007843"/>
    </source>
</evidence>
<keyword evidence="6" id="KW-0677">Repeat</keyword>
<evidence type="ECO:0000259" key="14">
    <source>
        <dbReference type="PROSITE" id="PS50213"/>
    </source>
</evidence>
<accession>A0A2C9UF92</accession>
<feature type="region of interest" description="Disordered" evidence="12">
    <location>
        <begin position="332"/>
        <end position="376"/>
    </location>
</feature>